<gene>
    <name evidence="2" type="ORF">EGYM00392_LOCUS49711</name>
</gene>
<reference evidence="2" key="1">
    <citation type="submission" date="2021-01" db="EMBL/GenBank/DDBJ databases">
        <authorList>
            <person name="Corre E."/>
            <person name="Pelletier E."/>
            <person name="Niang G."/>
            <person name="Scheremetjew M."/>
            <person name="Finn R."/>
            <person name="Kale V."/>
            <person name="Holt S."/>
            <person name="Cochrane G."/>
            <person name="Meng A."/>
            <person name="Brown T."/>
            <person name="Cohen L."/>
        </authorList>
    </citation>
    <scope>NUCLEOTIDE SEQUENCE</scope>
    <source>
        <strain evidence="2">NIES-381</strain>
    </source>
</reference>
<dbReference type="AlphaFoldDB" id="A0A7S1NU67"/>
<evidence type="ECO:0000313" key="2">
    <source>
        <dbReference type="EMBL" id="CAD9038549.1"/>
    </source>
</evidence>
<accession>A0A7S1NU67</accession>
<name>A0A7S1NU67_9EUGL</name>
<organism evidence="2">
    <name type="scientific">Eutreptiella gymnastica</name>
    <dbReference type="NCBI Taxonomy" id="73025"/>
    <lineage>
        <taxon>Eukaryota</taxon>
        <taxon>Discoba</taxon>
        <taxon>Euglenozoa</taxon>
        <taxon>Euglenida</taxon>
        <taxon>Spirocuta</taxon>
        <taxon>Euglenophyceae</taxon>
        <taxon>Eutreptiales</taxon>
        <taxon>Eutreptiaceae</taxon>
        <taxon>Eutreptiella</taxon>
    </lineage>
</organism>
<dbReference type="EMBL" id="HBGA01134065">
    <property type="protein sequence ID" value="CAD9038549.1"/>
    <property type="molecule type" value="Transcribed_RNA"/>
</dbReference>
<feature type="compositionally biased region" description="Basic and acidic residues" evidence="1">
    <location>
        <begin position="8"/>
        <end position="27"/>
    </location>
</feature>
<feature type="region of interest" description="Disordered" evidence="1">
    <location>
        <begin position="1"/>
        <end position="58"/>
    </location>
</feature>
<protein>
    <submittedName>
        <fullName evidence="2">Uncharacterized protein</fullName>
    </submittedName>
</protein>
<evidence type="ECO:0000256" key="1">
    <source>
        <dbReference type="SAM" id="MobiDB-lite"/>
    </source>
</evidence>
<proteinExistence type="predicted"/>
<sequence length="146" mass="15631">MHHAGQRLHREMAVDSREGEAAQRDGSRQQGRRRARPGLGRTRLQNEGPCCKGRGFPQLRCGPFRSPSAVYTVGTTAHLTPIPRTDWASRANPLDGAHCTALWLLLEAEFGWQGQTPSSGLAPSTGGPANQTAPEATGASRATPQP</sequence>
<feature type="region of interest" description="Disordered" evidence="1">
    <location>
        <begin position="115"/>
        <end position="146"/>
    </location>
</feature>